<organism evidence="2 3">
    <name type="scientific">Saccharopolyspora antimicrobica</name>
    <dbReference type="NCBI Taxonomy" id="455193"/>
    <lineage>
        <taxon>Bacteria</taxon>
        <taxon>Bacillati</taxon>
        <taxon>Actinomycetota</taxon>
        <taxon>Actinomycetes</taxon>
        <taxon>Pseudonocardiales</taxon>
        <taxon>Pseudonocardiaceae</taxon>
        <taxon>Saccharopolyspora</taxon>
    </lineage>
</organism>
<reference evidence="1 4" key="2">
    <citation type="submission" date="2018-10" db="EMBL/GenBank/DDBJ databases">
        <title>Sequencing the genomes of 1000 actinobacteria strains.</title>
        <authorList>
            <person name="Klenk H.-P."/>
        </authorList>
    </citation>
    <scope>NUCLEOTIDE SEQUENCE [LARGE SCALE GENOMIC DNA]</scope>
    <source>
        <strain evidence="1 4">DSM 45119</strain>
    </source>
</reference>
<name>A0A1I4TXF1_9PSEU</name>
<keyword evidence="4" id="KW-1185">Reference proteome</keyword>
<evidence type="ECO:0000313" key="4">
    <source>
        <dbReference type="Proteomes" id="UP000270697"/>
    </source>
</evidence>
<reference evidence="2 3" key="1">
    <citation type="submission" date="2016-10" db="EMBL/GenBank/DDBJ databases">
        <authorList>
            <person name="de Groot N.N."/>
        </authorList>
    </citation>
    <scope>NUCLEOTIDE SEQUENCE [LARGE SCALE GENOMIC DNA]</scope>
    <source>
        <strain evidence="2 3">CPCC 201259</strain>
    </source>
</reference>
<dbReference type="RefSeq" id="WP_093146928.1">
    <property type="nucleotide sequence ID" value="NZ_FOUP01000001.1"/>
</dbReference>
<dbReference type="OrthoDB" id="3625434at2"/>
<evidence type="ECO:0000313" key="3">
    <source>
        <dbReference type="Proteomes" id="UP000199398"/>
    </source>
</evidence>
<dbReference type="Proteomes" id="UP000270697">
    <property type="component" value="Unassembled WGS sequence"/>
</dbReference>
<gene>
    <name evidence="1" type="ORF">ATL45_6258</name>
    <name evidence="2" type="ORF">SAMN05421805_1011613</name>
</gene>
<dbReference type="AlphaFoldDB" id="A0A1I4TXF1"/>
<dbReference type="EMBL" id="FOUP01000001">
    <property type="protein sequence ID" value="SFM81241.1"/>
    <property type="molecule type" value="Genomic_DNA"/>
</dbReference>
<dbReference type="Proteomes" id="UP000199398">
    <property type="component" value="Unassembled WGS sequence"/>
</dbReference>
<sequence length="72" mass="7709">MTRTVAVRFAFGVVGEARREVHLTTAPGTGIPAIWLTFCGMEIPAHQAEVSEHPAGMPCVRCLADVTRSITS</sequence>
<proteinExistence type="predicted"/>
<evidence type="ECO:0000313" key="2">
    <source>
        <dbReference type="EMBL" id="SFM81241.1"/>
    </source>
</evidence>
<dbReference type="EMBL" id="RBXX01000002">
    <property type="protein sequence ID" value="RKT87836.1"/>
    <property type="molecule type" value="Genomic_DNA"/>
</dbReference>
<accession>A0A1I4TXF1</accession>
<evidence type="ECO:0008006" key="5">
    <source>
        <dbReference type="Google" id="ProtNLM"/>
    </source>
</evidence>
<evidence type="ECO:0000313" key="1">
    <source>
        <dbReference type="EMBL" id="RKT87836.1"/>
    </source>
</evidence>
<dbReference type="STRING" id="455193.SAMN05421805_1011613"/>
<protein>
    <recommendedName>
        <fullName evidence="5">Zinc-finger</fullName>
    </recommendedName>
</protein>